<dbReference type="GO" id="GO:0016491">
    <property type="term" value="F:oxidoreductase activity"/>
    <property type="evidence" value="ECO:0007669"/>
    <property type="project" value="InterPro"/>
</dbReference>
<dbReference type="CDD" id="cd05195">
    <property type="entry name" value="enoyl_red"/>
    <property type="match status" value="1"/>
</dbReference>
<accession>A0A7R9DFZ0</accession>
<dbReference type="GO" id="GO:0004312">
    <property type="term" value="F:fatty acid synthase activity"/>
    <property type="evidence" value="ECO:0007669"/>
    <property type="project" value="TreeGrafter"/>
</dbReference>
<feature type="domain" description="Enoyl reductase (ER)" evidence="1">
    <location>
        <begin position="2"/>
        <end position="278"/>
    </location>
</feature>
<dbReference type="SUPFAM" id="SSF51735">
    <property type="entry name" value="NAD(P)-binding Rossmann-fold domains"/>
    <property type="match status" value="1"/>
</dbReference>
<evidence type="ECO:0000259" key="1">
    <source>
        <dbReference type="SMART" id="SM00829"/>
    </source>
</evidence>
<dbReference type="SMART" id="SM00829">
    <property type="entry name" value="PKS_ER"/>
    <property type="match status" value="1"/>
</dbReference>
<dbReference type="InterPro" id="IPR036291">
    <property type="entry name" value="NAD(P)-bd_dom_sf"/>
</dbReference>
<protein>
    <recommendedName>
        <fullName evidence="1">Enoyl reductase (ER) domain-containing protein</fullName>
    </recommendedName>
</protein>
<proteinExistence type="predicted"/>
<evidence type="ECO:0000313" key="2">
    <source>
        <dbReference type="EMBL" id="CAD7413132.1"/>
    </source>
</evidence>
<dbReference type="GO" id="GO:0006633">
    <property type="term" value="P:fatty acid biosynthetic process"/>
    <property type="evidence" value="ECO:0007669"/>
    <property type="project" value="TreeGrafter"/>
</dbReference>
<sequence length="391" mass="43036">MDHNDDVDSPEDDNLEPALGINDVGHLEIAGVTDDGRRVMSVVQNNEDVSQKNLDTYLTWDIPDSWSLEDAATVPLAYATAYHCLIQTALLQSKQTVLIHAGHTSIGQAAIALALRIGSIVFTTVTELIHKEFLMKRFPQLQENKIFLSMRSSFAISLMRATKGLGAKVIMNCSRGTDLHISLQCMSQGGRFVQLETADMELNTNLGKWGLWNFFENVGGVGGSTQENTKPWMTLENDDTFLHNLDVASRSLDSLSYFVSLIDKSGEDISESRIKADLPILNVQWSHGIKVSNYEGLENMLPSNLQELEGVGLDFLSKPKSPFSLVPSLSSGIGYVPEVLPIFIVPGIKDSIKTFIEPLAKNILYPTICIDLQDHIVSLQDSATNIAKVSK</sequence>
<name>A0A7R9DFZ0_TIMPO</name>
<dbReference type="Gene3D" id="3.90.180.10">
    <property type="entry name" value="Medium-chain alcohol dehydrogenases, catalytic domain"/>
    <property type="match status" value="1"/>
</dbReference>
<reference evidence="2" key="1">
    <citation type="submission" date="2020-11" db="EMBL/GenBank/DDBJ databases">
        <authorList>
            <person name="Tran Van P."/>
        </authorList>
    </citation>
    <scope>NUCLEOTIDE SEQUENCE</scope>
</reference>
<dbReference type="PANTHER" id="PTHR43775:SF23">
    <property type="entry name" value="FATTY ACID SYNTHASE 3"/>
    <property type="match status" value="1"/>
</dbReference>
<organism evidence="2">
    <name type="scientific">Timema poppense</name>
    <name type="common">Walking stick</name>
    <dbReference type="NCBI Taxonomy" id="170557"/>
    <lineage>
        <taxon>Eukaryota</taxon>
        <taxon>Metazoa</taxon>
        <taxon>Ecdysozoa</taxon>
        <taxon>Arthropoda</taxon>
        <taxon>Hexapoda</taxon>
        <taxon>Insecta</taxon>
        <taxon>Pterygota</taxon>
        <taxon>Neoptera</taxon>
        <taxon>Polyneoptera</taxon>
        <taxon>Phasmatodea</taxon>
        <taxon>Timematodea</taxon>
        <taxon>Timematoidea</taxon>
        <taxon>Timematidae</taxon>
        <taxon>Timema</taxon>
    </lineage>
</organism>
<gene>
    <name evidence="2" type="ORF">TPSB3V08_LOCUS8829</name>
</gene>
<dbReference type="PANTHER" id="PTHR43775">
    <property type="entry name" value="FATTY ACID SYNTHASE"/>
    <property type="match status" value="1"/>
</dbReference>
<dbReference type="EMBL" id="OD006580">
    <property type="protein sequence ID" value="CAD7413132.1"/>
    <property type="molecule type" value="Genomic_DNA"/>
</dbReference>
<dbReference type="InterPro" id="IPR020843">
    <property type="entry name" value="ER"/>
</dbReference>
<dbReference type="InterPro" id="IPR050091">
    <property type="entry name" value="PKS_NRPS_Biosynth_Enz"/>
</dbReference>
<dbReference type="AlphaFoldDB" id="A0A7R9DFZ0"/>